<dbReference type="Proteomes" id="UP000533598">
    <property type="component" value="Unassembled WGS sequence"/>
</dbReference>
<dbReference type="PROSITE" id="PS50297">
    <property type="entry name" value="ANK_REP_REGION"/>
    <property type="match status" value="1"/>
</dbReference>
<dbReference type="RefSeq" id="WP_185005761.1">
    <property type="nucleotide sequence ID" value="NZ_BAAAUI010000019.1"/>
</dbReference>
<evidence type="ECO:0000256" key="2">
    <source>
        <dbReference type="ARBA" id="ARBA00023043"/>
    </source>
</evidence>
<evidence type="ECO:0000256" key="3">
    <source>
        <dbReference type="PROSITE-ProRule" id="PRU00023"/>
    </source>
</evidence>
<dbReference type="InterPro" id="IPR050745">
    <property type="entry name" value="Multifunctional_regulatory"/>
</dbReference>
<dbReference type="SUPFAM" id="SSF48403">
    <property type="entry name" value="Ankyrin repeat"/>
    <property type="match status" value="1"/>
</dbReference>
<dbReference type="PROSITE" id="PS50088">
    <property type="entry name" value="ANK_REPEAT"/>
    <property type="match status" value="1"/>
</dbReference>
<keyword evidence="1" id="KW-0677">Repeat</keyword>
<protein>
    <submittedName>
        <fullName evidence="4">Ankyrin repeat protein</fullName>
    </submittedName>
</protein>
<dbReference type="InterPro" id="IPR036770">
    <property type="entry name" value="Ankyrin_rpt-contain_sf"/>
</dbReference>
<evidence type="ECO:0000256" key="1">
    <source>
        <dbReference type="ARBA" id="ARBA00022737"/>
    </source>
</evidence>
<dbReference type="Gene3D" id="1.25.40.20">
    <property type="entry name" value="Ankyrin repeat-containing domain"/>
    <property type="match status" value="3"/>
</dbReference>
<evidence type="ECO:0000313" key="4">
    <source>
        <dbReference type="EMBL" id="MBB4680089.1"/>
    </source>
</evidence>
<dbReference type="PANTHER" id="PTHR24189">
    <property type="entry name" value="MYOTROPHIN"/>
    <property type="match status" value="1"/>
</dbReference>
<keyword evidence="2 3" id="KW-0040">ANK repeat</keyword>
<dbReference type="SMART" id="SM00248">
    <property type="entry name" value="ANK"/>
    <property type="match status" value="6"/>
</dbReference>
<dbReference type="Pfam" id="PF12796">
    <property type="entry name" value="Ank_2"/>
    <property type="match status" value="1"/>
</dbReference>
<evidence type="ECO:0000313" key="5">
    <source>
        <dbReference type="Proteomes" id="UP000533598"/>
    </source>
</evidence>
<dbReference type="PANTHER" id="PTHR24189:SF50">
    <property type="entry name" value="ANKYRIN REPEAT AND SOCS BOX PROTEIN 2"/>
    <property type="match status" value="1"/>
</dbReference>
<feature type="repeat" description="ANK" evidence="3">
    <location>
        <begin position="404"/>
        <end position="436"/>
    </location>
</feature>
<proteinExistence type="predicted"/>
<sequence>MTTVPLPERPDLGQLRKQAKQLRRATPDGTLADAQRTLARRYGFASWPRLQRHVEAINSRTWVYTEPTGTESPAARFLRLACLNFAEDAPERPIEAARFLRRHPELPETSVAVAAACADVPALQRLLTAGASATKPAAPFDWPPLMYLAYARLEVSQHNTLAAARLLLDAGADPNDGRFFLGLPTPFTVLTGALGGGEDDQPPHPHGIALARLLLDAGADPNDGQSLYNRMFDERDDFAELLLEFGLGQGDGGPWHRLVPDLLDSPADMVRGLLKWAVTHDQRQRVALLARHGVDVVSPLADGATPLAHALRNGHRELATLLRGLNAPEPELSPVDAFVAAALAGDRTAVEHTPAHVVEAARTARPGLLVWAAAQHRPEAVRLLVDKGFDVNARGRGDMPLEHPWQTALHTAIQVGDTEVVRLLLELGADPGIRDRNFDGDARSWAEHFGRTEVLELLGG</sequence>
<dbReference type="PRINTS" id="PR01415">
    <property type="entry name" value="ANKYRIN"/>
</dbReference>
<name>A0A7W7CIG7_9PSEU</name>
<keyword evidence="5" id="KW-1185">Reference proteome</keyword>
<dbReference type="EMBL" id="JACHMH010000001">
    <property type="protein sequence ID" value="MBB4680089.1"/>
    <property type="molecule type" value="Genomic_DNA"/>
</dbReference>
<gene>
    <name evidence="4" type="ORF">HNR67_006207</name>
</gene>
<comment type="caution">
    <text evidence="4">The sequence shown here is derived from an EMBL/GenBank/DDBJ whole genome shotgun (WGS) entry which is preliminary data.</text>
</comment>
<accession>A0A7W7CIG7</accession>
<dbReference type="InterPro" id="IPR002110">
    <property type="entry name" value="Ankyrin_rpt"/>
</dbReference>
<reference evidence="4 5" key="1">
    <citation type="submission" date="2020-08" db="EMBL/GenBank/DDBJ databases">
        <title>Sequencing the genomes of 1000 actinobacteria strains.</title>
        <authorList>
            <person name="Klenk H.-P."/>
        </authorList>
    </citation>
    <scope>NUCLEOTIDE SEQUENCE [LARGE SCALE GENOMIC DNA]</scope>
    <source>
        <strain evidence="4 5">DSM 44230</strain>
    </source>
</reference>
<organism evidence="4 5">
    <name type="scientific">Crossiella cryophila</name>
    <dbReference type="NCBI Taxonomy" id="43355"/>
    <lineage>
        <taxon>Bacteria</taxon>
        <taxon>Bacillati</taxon>
        <taxon>Actinomycetota</taxon>
        <taxon>Actinomycetes</taxon>
        <taxon>Pseudonocardiales</taxon>
        <taxon>Pseudonocardiaceae</taxon>
        <taxon>Crossiella</taxon>
    </lineage>
</organism>
<dbReference type="AlphaFoldDB" id="A0A7W7CIG7"/>